<evidence type="ECO:0000313" key="9">
    <source>
        <dbReference type="Proteomes" id="UP000000641"/>
    </source>
</evidence>
<dbReference type="InterPro" id="IPR005829">
    <property type="entry name" value="Sugar_transporter_CS"/>
</dbReference>
<feature type="transmembrane region" description="Helical" evidence="6">
    <location>
        <begin position="292"/>
        <end position="311"/>
    </location>
</feature>
<evidence type="ECO:0000259" key="7">
    <source>
        <dbReference type="PROSITE" id="PS50850"/>
    </source>
</evidence>
<dbReference type="CDD" id="cd17316">
    <property type="entry name" value="MFS_SV2_like"/>
    <property type="match status" value="1"/>
</dbReference>
<feature type="transmembrane region" description="Helical" evidence="6">
    <location>
        <begin position="266"/>
        <end position="285"/>
    </location>
</feature>
<dbReference type="STRING" id="368408.Tpen_1683"/>
<dbReference type="EMBL" id="CP000505">
    <property type="protein sequence ID" value="ABL79078.1"/>
    <property type="molecule type" value="Genomic_DNA"/>
</dbReference>
<keyword evidence="4 6" id="KW-1133">Transmembrane helix</keyword>
<dbReference type="PANTHER" id="PTHR23511">
    <property type="entry name" value="SYNAPTIC VESICLE GLYCOPROTEIN 2"/>
    <property type="match status" value="1"/>
</dbReference>
<protein>
    <submittedName>
        <fullName evidence="8">Major facilitator superfamily MFS_1</fullName>
    </submittedName>
</protein>
<dbReference type="InterPro" id="IPR036259">
    <property type="entry name" value="MFS_trans_sf"/>
</dbReference>
<name>A1S0U8_THEPD</name>
<proteinExistence type="predicted"/>
<evidence type="ECO:0000256" key="2">
    <source>
        <dbReference type="ARBA" id="ARBA00022448"/>
    </source>
</evidence>
<dbReference type="KEGG" id="tpe:Tpen_1683"/>
<dbReference type="Proteomes" id="UP000000641">
    <property type="component" value="Chromosome"/>
</dbReference>
<keyword evidence="2" id="KW-0813">Transport</keyword>
<keyword evidence="5 6" id="KW-0472">Membrane</keyword>
<dbReference type="PROSITE" id="PS50850">
    <property type="entry name" value="MFS"/>
    <property type="match status" value="1"/>
</dbReference>
<feature type="domain" description="Major facilitator superfamily (MFS) profile" evidence="7">
    <location>
        <begin position="5"/>
        <end position="406"/>
    </location>
</feature>
<dbReference type="GeneID" id="4600571"/>
<evidence type="ECO:0000256" key="3">
    <source>
        <dbReference type="ARBA" id="ARBA00022692"/>
    </source>
</evidence>
<dbReference type="GO" id="GO:0016020">
    <property type="term" value="C:membrane"/>
    <property type="evidence" value="ECO:0007669"/>
    <property type="project" value="UniProtKB-SubCell"/>
</dbReference>
<reference evidence="9" key="1">
    <citation type="journal article" date="2008" name="J. Bacteriol.">
        <title>Genome sequence of Thermofilum pendens reveals an exceptional loss of biosynthetic pathways without genome reduction.</title>
        <authorList>
            <person name="Anderson I."/>
            <person name="Rodriguez J."/>
            <person name="Susanti D."/>
            <person name="Porat I."/>
            <person name="Reich C."/>
            <person name="Ulrich L.E."/>
            <person name="Elkins J.G."/>
            <person name="Mavromatis K."/>
            <person name="Lykidis A."/>
            <person name="Kim E."/>
            <person name="Thompson L.S."/>
            <person name="Nolan M."/>
            <person name="Land M."/>
            <person name="Copeland A."/>
            <person name="Lapidus A."/>
            <person name="Lucas S."/>
            <person name="Detter C."/>
            <person name="Zhulin I.B."/>
            <person name="Olsen G.J."/>
            <person name="Whitman W."/>
            <person name="Mukhopadhyay B."/>
            <person name="Bristow J."/>
            <person name="Kyrpides N."/>
        </authorList>
    </citation>
    <scope>NUCLEOTIDE SEQUENCE [LARGE SCALE GENOMIC DNA]</scope>
    <source>
        <strain evidence="9">DSM 2475 / Hrk 5</strain>
    </source>
</reference>
<keyword evidence="3 6" id="KW-0812">Transmembrane</keyword>
<evidence type="ECO:0000256" key="6">
    <source>
        <dbReference type="SAM" id="Phobius"/>
    </source>
</evidence>
<feature type="transmembrane region" description="Helical" evidence="6">
    <location>
        <begin position="130"/>
        <end position="151"/>
    </location>
</feature>
<feature type="transmembrane region" description="Helical" evidence="6">
    <location>
        <begin position="384"/>
        <end position="403"/>
    </location>
</feature>
<evidence type="ECO:0000256" key="5">
    <source>
        <dbReference type="ARBA" id="ARBA00023136"/>
    </source>
</evidence>
<dbReference type="Pfam" id="PF00083">
    <property type="entry name" value="Sugar_tr"/>
    <property type="match status" value="1"/>
</dbReference>
<dbReference type="eggNOG" id="arCOG02682">
    <property type="taxonomic scope" value="Archaea"/>
</dbReference>
<sequence length="415" mass="44067">MKSRLLPVLMAGWAIGAMYAGVVSGTLTLIRAELAMGAEEAGRVLSSWLLGMLLGASLIGYLSDRVGRRASLVASYALMGVFTPMSAAARGWLDLSVYRVLAGAGNAGYMVTASVLLAEYAPTSSRGRQVAVLESAWALGWLASLVLSRLIAPSYGWRAVFLASSAALALLPVLYVAVPESLRFLVSKGRLAEAEALAGRLGVEVPRAQPAARAGLRDLVGRRYLRRSVMLWIHWFMLVLAYWGIFLWLPDILYKRGIPFVRSLDYAILITLAQIPGYLSGAYLVEVAGRKPVLAAYMLGAGIASAGLWAAKTDLEALAWGVLVSFFNLGAWGVTYAYTPELYPTELRGTGSGWANAFGRIGGILGPYVAGVMIQSYGNPSAPFAVFALAHVVSAAVVAALGVETKGRSLEEVSA</sequence>
<feature type="transmembrane region" description="Helical" evidence="6">
    <location>
        <begin position="44"/>
        <end position="63"/>
    </location>
</feature>
<dbReference type="AlphaFoldDB" id="A1S0U8"/>
<feature type="transmembrane region" description="Helical" evidence="6">
    <location>
        <begin position="229"/>
        <end position="246"/>
    </location>
</feature>
<dbReference type="RefSeq" id="WP_011753343.1">
    <property type="nucleotide sequence ID" value="NC_008698.1"/>
</dbReference>
<evidence type="ECO:0000256" key="1">
    <source>
        <dbReference type="ARBA" id="ARBA00004141"/>
    </source>
</evidence>
<comment type="subcellular location">
    <subcellularLocation>
        <location evidence="1">Membrane</location>
        <topology evidence="1">Multi-pass membrane protein</topology>
    </subcellularLocation>
</comment>
<dbReference type="EnsemblBacteria" id="ABL79078">
    <property type="protein sequence ID" value="ABL79078"/>
    <property type="gene ID" value="Tpen_1683"/>
</dbReference>
<feature type="transmembrane region" description="Helical" evidence="6">
    <location>
        <begin position="70"/>
        <end position="92"/>
    </location>
</feature>
<organism evidence="8 9">
    <name type="scientific">Thermofilum pendens (strain DSM 2475 / Hrk 5)</name>
    <dbReference type="NCBI Taxonomy" id="368408"/>
    <lineage>
        <taxon>Archaea</taxon>
        <taxon>Thermoproteota</taxon>
        <taxon>Thermoprotei</taxon>
        <taxon>Thermofilales</taxon>
        <taxon>Thermofilaceae</taxon>
        <taxon>Thermofilum</taxon>
    </lineage>
</organism>
<dbReference type="GO" id="GO:0022857">
    <property type="term" value="F:transmembrane transporter activity"/>
    <property type="evidence" value="ECO:0007669"/>
    <property type="project" value="InterPro"/>
</dbReference>
<dbReference type="PROSITE" id="PS00216">
    <property type="entry name" value="SUGAR_TRANSPORT_1"/>
    <property type="match status" value="2"/>
</dbReference>
<dbReference type="SUPFAM" id="SSF103473">
    <property type="entry name" value="MFS general substrate transporter"/>
    <property type="match status" value="1"/>
</dbReference>
<dbReference type="PANTHER" id="PTHR23511:SF5">
    <property type="entry name" value="MAJOR FACILITATOR-TYPE TRANSPORTER HXNZ-RELATED"/>
    <property type="match status" value="1"/>
</dbReference>
<dbReference type="InterPro" id="IPR005828">
    <property type="entry name" value="MFS_sugar_transport-like"/>
</dbReference>
<accession>A1S0U8</accession>
<dbReference type="HOGENOM" id="CLU_001265_46_6_2"/>
<feature type="transmembrane region" description="Helical" evidence="6">
    <location>
        <begin position="358"/>
        <end position="378"/>
    </location>
</feature>
<dbReference type="OrthoDB" id="117970at2157"/>
<feature type="transmembrane region" description="Helical" evidence="6">
    <location>
        <begin position="157"/>
        <end position="178"/>
    </location>
</feature>
<feature type="transmembrane region" description="Helical" evidence="6">
    <location>
        <begin position="98"/>
        <end position="118"/>
    </location>
</feature>
<dbReference type="InterPro" id="IPR020846">
    <property type="entry name" value="MFS_dom"/>
</dbReference>
<evidence type="ECO:0000313" key="8">
    <source>
        <dbReference type="EMBL" id="ABL79078.1"/>
    </source>
</evidence>
<dbReference type="Gene3D" id="1.20.1250.20">
    <property type="entry name" value="MFS general substrate transporter like domains"/>
    <property type="match status" value="1"/>
</dbReference>
<gene>
    <name evidence="8" type="ordered locus">Tpen_1683</name>
</gene>
<evidence type="ECO:0000256" key="4">
    <source>
        <dbReference type="ARBA" id="ARBA00022989"/>
    </source>
</evidence>
<feature type="transmembrane region" description="Helical" evidence="6">
    <location>
        <begin position="317"/>
        <end position="338"/>
    </location>
</feature>
<keyword evidence="9" id="KW-1185">Reference proteome</keyword>